<dbReference type="Proteomes" id="UP000014680">
    <property type="component" value="Unassembled WGS sequence"/>
</dbReference>
<dbReference type="VEuPathDB" id="AmoebaDB:EIN_371680"/>
<evidence type="ECO:0000256" key="2">
    <source>
        <dbReference type="ARBA" id="ARBA00023242"/>
    </source>
</evidence>
<evidence type="ECO:0000256" key="3">
    <source>
        <dbReference type="SAM" id="Phobius"/>
    </source>
</evidence>
<sequence>MRFKAEIKKCRVFVELIGMFSSLGSQIVFAIGKDVFYIVYKDATTQLYCLASLEVDILFNTFDYAAKADDTLYLIVESDSLQKVMQSVKEVETCLITLTKSSDTSSPCLNFKTTVDQIEVTQEVLVSICKNAEELYKQPTADAQPDVSGQLHSLKAMKQAIDKMSDLSENVMFSTSSKGDLKLSCESRQSKMEVIFSTNETEIEEPLFCCQIRSKHFKKFFTLEKLDPTQSEYFYQNGLYLILKATISVGTVILYLPTVQTS</sequence>
<evidence type="ECO:0000313" key="4">
    <source>
        <dbReference type="EMBL" id="ELP92756.1"/>
    </source>
</evidence>
<dbReference type="GO" id="GO:0000723">
    <property type="term" value="P:telomere maintenance"/>
    <property type="evidence" value="ECO:0007669"/>
    <property type="project" value="TreeGrafter"/>
</dbReference>
<dbReference type="GO" id="GO:0044778">
    <property type="term" value="P:meiotic DNA integrity checkpoint signaling"/>
    <property type="evidence" value="ECO:0007669"/>
    <property type="project" value="TreeGrafter"/>
</dbReference>
<proteinExistence type="predicted"/>
<dbReference type="GO" id="GO:0033314">
    <property type="term" value="P:mitotic DNA replication checkpoint signaling"/>
    <property type="evidence" value="ECO:0007669"/>
    <property type="project" value="TreeGrafter"/>
</dbReference>
<organism evidence="4 5">
    <name type="scientific">Entamoeba invadens IP1</name>
    <dbReference type="NCBI Taxonomy" id="370355"/>
    <lineage>
        <taxon>Eukaryota</taxon>
        <taxon>Amoebozoa</taxon>
        <taxon>Evosea</taxon>
        <taxon>Archamoebae</taxon>
        <taxon>Mastigamoebida</taxon>
        <taxon>Entamoebidae</taxon>
        <taxon>Entamoeba</taxon>
    </lineage>
</organism>
<keyword evidence="2" id="KW-0539">Nucleus</keyword>
<reference evidence="4 5" key="1">
    <citation type="submission" date="2012-10" db="EMBL/GenBank/DDBJ databases">
        <authorList>
            <person name="Zafar N."/>
            <person name="Inman J."/>
            <person name="Hall N."/>
            <person name="Lorenzi H."/>
            <person name="Caler E."/>
        </authorList>
    </citation>
    <scope>NUCLEOTIDE SEQUENCE [LARGE SCALE GENOMIC DNA]</scope>
    <source>
        <strain evidence="4 5">IP1</strain>
    </source>
</reference>
<dbReference type="PANTHER" id="PTHR12900">
    <property type="entry name" value="MITOTIC AND DNA DAMAGE CHECKPOINT PROTEIN HUS1"/>
    <property type="match status" value="1"/>
</dbReference>
<dbReference type="GO" id="GO:0006289">
    <property type="term" value="P:nucleotide-excision repair"/>
    <property type="evidence" value="ECO:0007669"/>
    <property type="project" value="TreeGrafter"/>
</dbReference>
<keyword evidence="5" id="KW-1185">Reference proteome</keyword>
<comment type="subcellular location">
    <subcellularLocation>
        <location evidence="1">Nucleus</location>
    </subcellularLocation>
</comment>
<keyword evidence="3" id="KW-0472">Membrane</keyword>
<dbReference type="InterPro" id="IPR007150">
    <property type="entry name" value="HUS1/Mec3"/>
</dbReference>
<gene>
    <name evidence="4" type="ORF">EIN_371680</name>
</gene>
<accession>A0A0A1UC05</accession>
<evidence type="ECO:0000256" key="1">
    <source>
        <dbReference type="ARBA" id="ARBA00004123"/>
    </source>
</evidence>
<dbReference type="GeneID" id="14891765"/>
<name>A0A0A1UC05_ENTIV</name>
<dbReference type="OMA" id="CESRQSK"/>
<dbReference type="PANTHER" id="PTHR12900:SF0">
    <property type="entry name" value="CHECKPOINT PROTEIN"/>
    <property type="match status" value="1"/>
</dbReference>
<dbReference type="GO" id="GO:0035861">
    <property type="term" value="C:site of double-strand break"/>
    <property type="evidence" value="ECO:0007669"/>
    <property type="project" value="TreeGrafter"/>
</dbReference>
<dbReference type="GO" id="GO:0000724">
    <property type="term" value="P:double-strand break repair via homologous recombination"/>
    <property type="evidence" value="ECO:0007669"/>
    <property type="project" value="TreeGrafter"/>
</dbReference>
<dbReference type="RefSeq" id="XP_004259527.1">
    <property type="nucleotide sequence ID" value="XM_004259479.1"/>
</dbReference>
<protein>
    <recommendedName>
        <fullName evidence="6">Checkpoint protein</fullName>
    </recommendedName>
</protein>
<evidence type="ECO:0008006" key="6">
    <source>
        <dbReference type="Google" id="ProtNLM"/>
    </source>
</evidence>
<dbReference type="GO" id="GO:0030896">
    <property type="term" value="C:checkpoint clamp complex"/>
    <property type="evidence" value="ECO:0007669"/>
    <property type="project" value="InterPro"/>
</dbReference>
<dbReference type="Gene3D" id="3.70.10.10">
    <property type="match status" value="1"/>
</dbReference>
<keyword evidence="3" id="KW-1133">Transmembrane helix</keyword>
<evidence type="ECO:0000313" key="5">
    <source>
        <dbReference type="Proteomes" id="UP000014680"/>
    </source>
</evidence>
<dbReference type="KEGG" id="eiv:EIN_371680"/>
<dbReference type="GO" id="GO:0031573">
    <property type="term" value="P:mitotic intra-S DNA damage checkpoint signaling"/>
    <property type="evidence" value="ECO:0007669"/>
    <property type="project" value="TreeGrafter"/>
</dbReference>
<keyword evidence="3" id="KW-0812">Transmembrane</keyword>
<dbReference type="EMBL" id="KB206332">
    <property type="protein sequence ID" value="ELP92756.1"/>
    <property type="molecule type" value="Genomic_DNA"/>
</dbReference>
<dbReference type="OrthoDB" id="337750at2759"/>
<feature type="transmembrane region" description="Helical" evidence="3">
    <location>
        <begin position="12"/>
        <end position="32"/>
    </location>
</feature>
<dbReference type="Pfam" id="PF04005">
    <property type="entry name" value="Hus1"/>
    <property type="match status" value="1"/>
</dbReference>
<dbReference type="AlphaFoldDB" id="A0A0A1UC05"/>